<dbReference type="SUPFAM" id="SSF103481">
    <property type="entry name" value="Multidrug resistance efflux transporter EmrE"/>
    <property type="match status" value="2"/>
</dbReference>
<feature type="transmembrane region" description="Helical" evidence="6">
    <location>
        <begin position="39"/>
        <end position="58"/>
    </location>
</feature>
<dbReference type="InterPro" id="IPR050638">
    <property type="entry name" value="AA-Vitamin_Transporters"/>
</dbReference>
<comment type="subcellular location">
    <subcellularLocation>
        <location evidence="1">Membrane</location>
        <topology evidence="1">Multi-pass membrane protein</topology>
    </subcellularLocation>
</comment>
<feature type="transmembrane region" description="Helical" evidence="6">
    <location>
        <begin position="220"/>
        <end position="238"/>
    </location>
</feature>
<keyword evidence="3 6" id="KW-0812">Transmembrane</keyword>
<evidence type="ECO:0000313" key="9">
    <source>
        <dbReference type="EMBL" id="MDQ1103830.1"/>
    </source>
</evidence>
<evidence type="ECO:0000256" key="7">
    <source>
        <dbReference type="SAM" id="SignalP"/>
    </source>
</evidence>
<evidence type="ECO:0000256" key="1">
    <source>
        <dbReference type="ARBA" id="ARBA00004141"/>
    </source>
</evidence>
<evidence type="ECO:0000256" key="5">
    <source>
        <dbReference type="ARBA" id="ARBA00023136"/>
    </source>
</evidence>
<gene>
    <name evidence="9" type="ORF">QE405_001114</name>
</gene>
<feature type="domain" description="EamA" evidence="8">
    <location>
        <begin position="6"/>
        <end position="145"/>
    </location>
</feature>
<sequence>MSRAPAVFAVLLAAACFATTGTAQELADVGASATSVGAARIVVGGGILGLVALLAARSSGPVVPSSTSRLPTWLVVAVGAAGVVAYQPFFFAGTAQNGVAVGTVVALGSAPVATGVLDALVRRQLPSLRWCAATAVALVGVVLVSGLVGAGPGALHVAGVASSVAAGASYALYALAGKLLLDRGWSASASMGATFGTAAVASVPLLLLTSTAWLTTPRGLALVLWLGVVTTAVAYLLFGWGLRRLEPTTVATLTLAEPLGATLLGLLVLQERLTGLASLGLVVLVVGLAILSLPQRRGRRLDVAPAA</sequence>
<dbReference type="InterPro" id="IPR037185">
    <property type="entry name" value="EmrE-like"/>
</dbReference>
<feature type="transmembrane region" description="Helical" evidence="6">
    <location>
        <begin position="128"/>
        <end position="148"/>
    </location>
</feature>
<evidence type="ECO:0000256" key="6">
    <source>
        <dbReference type="SAM" id="Phobius"/>
    </source>
</evidence>
<dbReference type="EMBL" id="JAUTAN010000001">
    <property type="protein sequence ID" value="MDQ1103830.1"/>
    <property type="molecule type" value="Genomic_DNA"/>
</dbReference>
<feature type="domain" description="EamA" evidence="8">
    <location>
        <begin position="159"/>
        <end position="292"/>
    </location>
</feature>
<feature type="transmembrane region" description="Helical" evidence="6">
    <location>
        <begin position="70"/>
        <end position="92"/>
    </location>
</feature>
<keyword evidence="5 6" id="KW-0472">Membrane</keyword>
<dbReference type="PANTHER" id="PTHR32322">
    <property type="entry name" value="INNER MEMBRANE TRANSPORTER"/>
    <property type="match status" value="1"/>
</dbReference>
<keyword evidence="4 6" id="KW-1133">Transmembrane helix</keyword>
<feature type="transmembrane region" description="Helical" evidence="6">
    <location>
        <begin position="154"/>
        <end position="181"/>
    </location>
</feature>
<comment type="similarity">
    <text evidence="2">Belongs to the EamA transporter family.</text>
</comment>
<evidence type="ECO:0000259" key="8">
    <source>
        <dbReference type="Pfam" id="PF00892"/>
    </source>
</evidence>
<reference evidence="9" key="1">
    <citation type="submission" date="2023-07" db="EMBL/GenBank/DDBJ databases">
        <title>Functional and genomic diversity of the sorghum phyllosphere microbiome.</title>
        <authorList>
            <person name="Shade A."/>
        </authorList>
    </citation>
    <scope>NUCLEOTIDE SEQUENCE</scope>
    <source>
        <strain evidence="9">SORGH_AS_1067</strain>
    </source>
</reference>
<evidence type="ECO:0000256" key="3">
    <source>
        <dbReference type="ARBA" id="ARBA00022692"/>
    </source>
</evidence>
<feature type="transmembrane region" description="Helical" evidence="6">
    <location>
        <begin position="275"/>
        <end position="293"/>
    </location>
</feature>
<dbReference type="RefSeq" id="WP_307199229.1">
    <property type="nucleotide sequence ID" value="NZ_JAUTAN010000001.1"/>
</dbReference>
<dbReference type="Gene3D" id="1.10.3730.20">
    <property type="match status" value="1"/>
</dbReference>
<dbReference type="PROSITE" id="PS51257">
    <property type="entry name" value="PROKAR_LIPOPROTEIN"/>
    <property type="match status" value="1"/>
</dbReference>
<dbReference type="GO" id="GO:0016020">
    <property type="term" value="C:membrane"/>
    <property type="evidence" value="ECO:0007669"/>
    <property type="project" value="UniProtKB-SubCell"/>
</dbReference>
<dbReference type="Pfam" id="PF00892">
    <property type="entry name" value="EamA"/>
    <property type="match status" value="2"/>
</dbReference>
<protein>
    <submittedName>
        <fullName evidence="9">DME family drug/metabolite transporter</fullName>
    </submittedName>
</protein>
<evidence type="ECO:0000256" key="2">
    <source>
        <dbReference type="ARBA" id="ARBA00007362"/>
    </source>
</evidence>
<comment type="caution">
    <text evidence="9">The sequence shown here is derived from an EMBL/GenBank/DDBJ whole genome shotgun (WGS) entry which is preliminary data.</text>
</comment>
<evidence type="ECO:0000313" key="10">
    <source>
        <dbReference type="Proteomes" id="UP001239215"/>
    </source>
</evidence>
<evidence type="ECO:0000256" key="4">
    <source>
        <dbReference type="ARBA" id="ARBA00022989"/>
    </source>
</evidence>
<dbReference type="PANTHER" id="PTHR32322:SF2">
    <property type="entry name" value="EAMA DOMAIN-CONTAINING PROTEIN"/>
    <property type="match status" value="1"/>
</dbReference>
<proteinExistence type="inferred from homology"/>
<accession>A0AAJ1U106</accession>
<feature type="signal peptide" evidence="7">
    <location>
        <begin position="1"/>
        <end position="23"/>
    </location>
</feature>
<dbReference type="InterPro" id="IPR000620">
    <property type="entry name" value="EamA_dom"/>
</dbReference>
<feature type="transmembrane region" description="Helical" evidence="6">
    <location>
        <begin position="193"/>
        <end position="214"/>
    </location>
</feature>
<feature type="transmembrane region" description="Helical" evidence="6">
    <location>
        <begin position="250"/>
        <end position="269"/>
    </location>
</feature>
<organism evidence="9 10">
    <name type="scientific">Nocardioides zeae</name>
    <dbReference type="NCBI Taxonomy" id="1457234"/>
    <lineage>
        <taxon>Bacteria</taxon>
        <taxon>Bacillati</taxon>
        <taxon>Actinomycetota</taxon>
        <taxon>Actinomycetes</taxon>
        <taxon>Propionibacteriales</taxon>
        <taxon>Nocardioidaceae</taxon>
        <taxon>Nocardioides</taxon>
    </lineage>
</organism>
<feature type="chain" id="PRO_5042620150" evidence="7">
    <location>
        <begin position="24"/>
        <end position="307"/>
    </location>
</feature>
<feature type="transmembrane region" description="Helical" evidence="6">
    <location>
        <begin position="98"/>
        <end position="121"/>
    </location>
</feature>
<dbReference type="AlphaFoldDB" id="A0AAJ1U106"/>
<name>A0AAJ1U106_9ACTN</name>
<dbReference type="Proteomes" id="UP001239215">
    <property type="component" value="Unassembled WGS sequence"/>
</dbReference>
<keyword evidence="7" id="KW-0732">Signal</keyword>